<feature type="compositionally biased region" description="Polar residues" evidence="1">
    <location>
        <begin position="32"/>
        <end position="47"/>
    </location>
</feature>
<feature type="region of interest" description="Disordered" evidence="1">
    <location>
        <begin position="1"/>
        <end position="107"/>
    </location>
</feature>
<proteinExistence type="predicted"/>
<feature type="compositionally biased region" description="Basic and acidic residues" evidence="1">
    <location>
        <begin position="1"/>
        <end position="14"/>
    </location>
</feature>
<protein>
    <submittedName>
        <fullName evidence="2">Uncharacterized protein</fullName>
    </submittedName>
</protein>
<dbReference type="Proteomes" id="UP000235034">
    <property type="component" value="Unassembled WGS sequence"/>
</dbReference>
<evidence type="ECO:0000313" key="3">
    <source>
        <dbReference type="Proteomes" id="UP000235034"/>
    </source>
</evidence>
<sequence length="269" mass="30021">MPFSSHDKGAERPRSPRLSSSPSPLPSTSPRNNMVTTPPHHSTTAKQNGHHTTRSSRLPFPAKQYGHHTTSPFHHRETPKEQHILPVSPTRSRETKRTPHHPLISHPRNTADIRCRCRFAGAVRNRIEPSGTVQDRTGLPRTIRHPSKTVRDSGTHPRRFGTPEPIQDGSEPYRTVSAKQTSHHTARTPPPQRLRTSFASPEGCHMRCAIVRTRQCSRGPRGPYVNPCGHPASAGPRTRSPPSYVNPCRALRHPAVCCKADCIGPRHRM</sequence>
<dbReference type="EMBL" id="NMWT01000013">
    <property type="protein sequence ID" value="PLS28772.1"/>
    <property type="molecule type" value="Genomic_DNA"/>
</dbReference>
<comment type="caution">
    <text evidence="2">The sequence shown here is derived from an EMBL/GenBank/DDBJ whole genome shotgun (WGS) entry which is preliminary data.</text>
</comment>
<dbReference type="AlphaFoldDB" id="A0A2N5J3H4"/>
<keyword evidence="3" id="KW-1185">Reference proteome</keyword>
<evidence type="ECO:0000313" key="2">
    <source>
        <dbReference type="EMBL" id="PLS28772.1"/>
    </source>
</evidence>
<name>A0A2N5J3H4_9BIFI</name>
<feature type="region of interest" description="Disordered" evidence="1">
    <location>
        <begin position="131"/>
        <end position="198"/>
    </location>
</feature>
<feature type="compositionally biased region" description="Basic and acidic residues" evidence="1">
    <location>
        <begin position="74"/>
        <end position="83"/>
    </location>
</feature>
<evidence type="ECO:0000256" key="1">
    <source>
        <dbReference type="SAM" id="MobiDB-lite"/>
    </source>
</evidence>
<gene>
    <name evidence="2" type="ORF">Uis4E_1136</name>
</gene>
<reference evidence="2 3" key="1">
    <citation type="submission" date="2017-07" db="EMBL/GenBank/DDBJ databases">
        <title>Bifidobacterium novel species.</title>
        <authorList>
            <person name="Lugli G.A."/>
            <person name="Milani C."/>
            <person name="Duranti S."/>
            <person name="Mangifesta M."/>
        </authorList>
    </citation>
    <scope>NUCLEOTIDE SEQUENCE [LARGE SCALE GENOMIC DNA]</scope>
    <source>
        <strain evidence="2 3">77</strain>
    </source>
</reference>
<accession>A0A2N5J3H4</accession>
<feature type="compositionally biased region" description="Low complexity" evidence="1">
    <location>
        <begin position="16"/>
        <end position="31"/>
    </location>
</feature>
<organism evidence="2 3">
    <name type="scientific">Bifidobacterium parmae</name>
    <dbReference type="NCBI Taxonomy" id="361854"/>
    <lineage>
        <taxon>Bacteria</taxon>
        <taxon>Bacillati</taxon>
        <taxon>Actinomycetota</taxon>
        <taxon>Actinomycetes</taxon>
        <taxon>Bifidobacteriales</taxon>
        <taxon>Bifidobacteriaceae</taxon>
        <taxon>Bifidobacterium</taxon>
    </lineage>
</organism>